<dbReference type="PANTHER" id="PTHR35182">
    <property type="entry name" value="PROTEIN CBG13762"/>
    <property type="match status" value="1"/>
</dbReference>
<reference evidence="2 3" key="1">
    <citation type="submission" date="2024-08" db="EMBL/GenBank/DDBJ databases">
        <title>Gnathostoma spinigerum genome.</title>
        <authorList>
            <person name="Gonzalez-Bertolin B."/>
            <person name="Monzon S."/>
            <person name="Zaballos A."/>
            <person name="Jimenez P."/>
            <person name="Dekumyoy P."/>
            <person name="Varona S."/>
            <person name="Cuesta I."/>
            <person name="Sumanam S."/>
            <person name="Adisakwattana P."/>
            <person name="Gasser R.B."/>
            <person name="Hernandez-Gonzalez A."/>
            <person name="Young N.D."/>
            <person name="Perteguer M.J."/>
        </authorList>
    </citation>
    <scope>NUCLEOTIDE SEQUENCE [LARGE SCALE GENOMIC DNA]</scope>
    <source>
        <strain evidence="2">AL3</strain>
        <tissue evidence="2">Liver</tissue>
    </source>
</reference>
<gene>
    <name evidence="2" type="ORF">AB6A40_011112</name>
</gene>
<comment type="caution">
    <text evidence="2">The sequence shown here is derived from an EMBL/GenBank/DDBJ whole genome shotgun (WGS) entry which is preliminary data.</text>
</comment>
<dbReference type="EMBL" id="JBGFUD010017255">
    <property type="protein sequence ID" value="MFH4984403.1"/>
    <property type="molecule type" value="Genomic_DNA"/>
</dbReference>
<dbReference type="AlphaFoldDB" id="A0ABD6F2Z3"/>
<sequence>MLALLFLLAMIFDTGELSIATVKAKVGEPATLTLGGEIEEWQRILENGSAQRIKKCTGSMQPPACNTWLNIEGDVGGSGAIIKDNGDLYIESVKLEDAGFYESPQAKGTLKETPDGETYHIDAPVINLVVVQN</sequence>
<protein>
    <submittedName>
        <fullName evidence="2">Uncharacterized protein</fullName>
    </submittedName>
</protein>
<feature type="signal peptide" evidence="1">
    <location>
        <begin position="1"/>
        <end position="17"/>
    </location>
</feature>
<feature type="chain" id="PRO_5044746324" evidence="1">
    <location>
        <begin position="18"/>
        <end position="133"/>
    </location>
</feature>
<name>A0ABD6F2Z3_9BILA</name>
<evidence type="ECO:0000313" key="3">
    <source>
        <dbReference type="Proteomes" id="UP001608902"/>
    </source>
</evidence>
<evidence type="ECO:0000256" key="1">
    <source>
        <dbReference type="SAM" id="SignalP"/>
    </source>
</evidence>
<accession>A0ABD6F2Z3</accession>
<dbReference type="PANTHER" id="PTHR35182:SF1">
    <property type="entry name" value="COLD-SHOCK PROTEIN-RELATED"/>
    <property type="match status" value="1"/>
</dbReference>
<evidence type="ECO:0000313" key="2">
    <source>
        <dbReference type="EMBL" id="MFH4984403.1"/>
    </source>
</evidence>
<keyword evidence="1" id="KW-0732">Signal</keyword>
<proteinExistence type="predicted"/>
<keyword evidence="3" id="KW-1185">Reference proteome</keyword>
<organism evidence="2 3">
    <name type="scientific">Gnathostoma spinigerum</name>
    <dbReference type="NCBI Taxonomy" id="75299"/>
    <lineage>
        <taxon>Eukaryota</taxon>
        <taxon>Metazoa</taxon>
        <taxon>Ecdysozoa</taxon>
        <taxon>Nematoda</taxon>
        <taxon>Chromadorea</taxon>
        <taxon>Rhabditida</taxon>
        <taxon>Spirurina</taxon>
        <taxon>Gnathostomatomorpha</taxon>
        <taxon>Gnathostomatoidea</taxon>
        <taxon>Gnathostomatidae</taxon>
        <taxon>Gnathostoma</taxon>
    </lineage>
</organism>
<dbReference type="Proteomes" id="UP001608902">
    <property type="component" value="Unassembled WGS sequence"/>
</dbReference>